<evidence type="ECO:0000313" key="4">
    <source>
        <dbReference type="Proteomes" id="UP000677082"/>
    </source>
</evidence>
<comment type="caution">
    <text evidence="3">The sequence shown here is derived from an EMBL/GenBank/DDBJ whole genome shotgun (WGS) entry which is preliminary data.</text>
</comment>
<dbReference type="AlphaFoldDB" id="A0A919W213"/>
<dbReference type="InterPro" id="IPR011576">
    <property type="entry name" value="Pyridox_Oxase_N"/>
</dbReference>
<dbReference type="SUPFAM" id="SSF50475">
    <property type="entry name" value="FMN-binding split barrel"/>
    <property type="match status" value="1"/>
</dbReference>
<organism evidence="3 4">
    <name type="scientific">Paractinoplanes toevensis</name>
    <dbReference type="NCBI Taxonomy" id="571911"/>
    <lineage>
        <taxon>Bacteria</taxon>
        <taxon>Bacillati</taxon>
        <taxon>Actinomycetota</taxon>
        <taxon>Actinomycetes</taxon>
        <taxon>Micromonosporales</taxon>
        <taxon>Micromonosporaceae</taxon>
        <taxon>Paractinoplanes</taxon>
    </lineage>
</organism>
<dbReference type="Gene3D" id="2.30.110.10">
    <property type="entry name" value="Electron Transport, Fmn-binding Protein, Chain A"/>
    <property type="match status" value="1"/>
</dbReference>
<name>A0A919W213_9ACTN</name>
<dbReference type="EMBL" id="BOQN01000062">
    <property type="protein sequence ID" value="GIM93062.1"/>
    <property type="molecule type" value="Genomic_DNA"/>
</dbReference>
<dbReference type="GO" id="GO:0005829">
    <property type="term" value="C:cytosol"/>
    <property type="evidence" value="ECO:0007669"/>
    <property type="project" value="TreeGrafter"/>
</dbReference>
<dbReference type="InterPro" id="IPR024031">
    <property type="entry name" value="MSMEG_5819/OxyR"/>
</dbReference>
<evidence type="ECO:0000256" key="1">
    <source>
        <dbReference type="ARBA" id="ARBA00023002"/>
    </source>
</evidence>
<keyword evidence="1" id="KW-0560">Oxidoreductase</keyword>
<dbReference type="InterPro" id="IPR052019">
    <property type="entry name" value="F420H2_bilvrd_red/Heme_oxyg"/>
</dbReference>
<dbReference type="Pfam" id="PF01243">
    <property type="entry name" value="PNPOx_N"/>
    <property type="match status" value="1"/>
</dbReference>
<dbReference type="NCBIfam" id="TIGR04023">
    <property type="entry name" value="PPOX_MSMEG_5819"/>
    <property type="match status" value="1"/>
</dbReference>
<dbReference type="InterPro" id="IPR012349">
    <property type="entry name" value="Split_barrel_FMN-bd"/>
</dbReference>
<feature type="domain" description="Pyridoxamine 5'-phosphate oxidase N-terminal" evidence="2">
    <location>
        <begin position="16"/>
        <end position="102"/>
    </location>
</feature>
<proteinExistence type="predicted"/>
<accession>A0A919W213</accession>
<dbReference type="Proteomes" id="UP000677082">
    <property type="component" value="Unassembled WGS sequence"/>
</dbReference>
<dbReference type="PANTHER" id="PTHR35176:SF6">
    <property type="entry name" value="HEME OXYGENASE HI_0854-RELATED"/>
    <property type="match status" value="1"/>
</dbReference>
<dbReference type="PANTHER" id="PTHR35176">
    <property type="entry name" value="HEME OXYGENASE HI_0854-RELATED"/>
    <property type="match status" value="1"/>
</dbReference>
<evidence type="ECO:0000259" key="2">
    <source>
        <dbReference type="Pfam" id="PF01243"/>
    </source>
</evidence>
<gene>
    <name evidence="3" type="ORF">Ato02nite_048550</name>
</gene>
<sequence>MQGDLVSFSESEIAYLGSQHLGRLATLRPDGTLQNSPVGYRYNPAIGTIDIAGFNMERSHKFRNVAATHEVAFVVDDLPSVQPWRVRCLEIRGTAEALEAPADSAHDSPGPIIRIHPRRIIAFGLEQPDTEPHQLVPNSRDVG</sequence>
<protein>
    <submittedName>
        <fullName evidence="3">PPOX class F420-dependent oxidoreductase</fullName>
    </submittedName>
</protein>
<keyword evidence="4" id="KW-1185">Reference proteome</keyword>
<reference evidence="3 4" key="1">
    <citation type="submission" date="2021-03" db="EMBL/GenBank/DDBJ databases">
        <title>Whole genome shotgun sequence of Actinoplanes toevensis NBRC 105298.</title>
        <authorList>
            <person name="Komaki H."/>
            <person name="Tamura T."/>
        </authorList>
    </citation>
    <scope>NUCLEOTIDE SEQUENCE [LARGE SCALE GENOMIC DNA]</scope>
    <source>
        <strain evidence="3 4">NBRC 105298</strain>
    </source>
</reference>
<dbReference type="GO" id="GO:0016627">
    <property type="term" value="F:oxidoreductase activity, acting on the CH-CH group of donors"/>
    <property type="evidence" value="ECO:0007669"/>
    <property type="project" value="TreeGrafter"/>
</dbReference>
<evidence type="ECO:0000313" key="3">
    <source>
        <dbReference type="EMBL" id="GIM93062.1"/>
    </source>
</evidence>
<dbReference type="GO" id="GO:0070967">
    <property type="term" value="F:coenzyme F420 binding"/>
    <property type="evidence" value="ECO:0007669"/>
    <property type="project" value="TreeGrafter"/>
</dbReference>